<sequence length="310" mass="34580">MPSITAIMKAQIIENYCEEPDFILRNDLTLPEPNENEVLVKLKASSVNPVDYKLRKGAMKMLYSLEFPCVLGKDGSGIVEKIGKNVTRFKVGDEVTGRLSGKRTGTYAEYTCFEQDEIVLKPIELTFQQACAFPLVGCTVLEMFRKHPSLGQVIDREGKLAFESGKISDPVPESDENKKEIRMLIIGASGGVGSMAVLIAKSFLQRYFNIKVYAVCSERNAEFVKSLGADGIIDYSKTSSKYGQNLIHEDSSELPSICQLLKSTYKDISYVDFVFDCVGGYYYYDDVCRHLTCKDADPFTVYTTISPPTT</sequence>
<reference evidence="2 3" key="1">
    <citation type="journal article" date="2018" name="BMC Genomics">
        <title>The genome of Naegleria lovaniensis, the basis for a comparative approach to unravel pathogenicity factors of the human pathogenic amoeba N. fowleri.</title>
        <authorList>
            <person name="Liechti N."/>
            <person name="Schurch N."/>
            <person name="Bruggmann R."/>
            <person name="Wittwer M."/>
        </authorList>
    </citation>
    <scope>NUCLEOTIDE SEQUENCE [LARGE SCALE GENOMIC DNA]</scope>
    <source>
        <strain evidence="2 3">ATCC 30569</strain>
    </source>
</reference>
<dbReference type="EMBL" id="PYSW02000029">
    <property type="protein sequence ID" value="KAG2379408.1"/>
    <property type="molecule type" value="Genomic_DNA"/>
</dbReference>
<dbReference type="AlphaFoldDB" id="A0AA88KIZ1"/>
<name>A0AA88KIZ1_NAELO</name>
<proteinExistence type="predicted"/>
<dbReference type="Pfam" id="PF08240">
    <property type="entry name" value="ADH_N"/>
    <property type="match status" value="1"/>
</dbReference>
<accession>A0AA88KIZ1</accession>
<dbReference type="SUPFAM" id="SSF50129">
    <property type="entry name" value="GroES-like"/>
    <property type="match status" value="1"/>
</dbReference>
<feature type="domain" description="Enoyl reductase (ER)" evidence="1">
    <location>
        <begin position="25"/>
        <end position="301"/>
    </location>
</feature>
<dbReference type="InterPro" id="IPR050700">
    <property type="entry name" value="YIM1/Zinc_Alcohol_DH_Fams"/>
</dbReference>
<dbReference type="InterPro" id="IPR036291">
    <property type="entry name" value="NAD(P)-bd_dom_sf"/>
</dbReference>
<dbReference type="InterPro" id="IPR013154">
    <property type="entry name" value="ADH-like_N"/>
</dbReference>
<dbReference type="PANTHER" id="PTHR11695">
    <property type="entry name" value="ALCOHOL DEHYDROGENASE RELATED"/>
    <property type="match status" value="1"/>
</dbReference>
<evidence type="ECO:0000259" key="1">
    <source>
        <dbReference type="SMART" id="SM00829"/>
    </source>
</evidence>
<evidence type="ECO:0000313" key="3">
    <source>
        <dbReference type="Proteomes" id="UP000816034"/>
    </source>
</evidence>
<dbReference type="Proteomes" id="UP000816034">
    <property type="component" value="Unassembled WGS sequence"/>
</dbReference>
<organism evidence="2 3">
    <name type="scientific">Naegleria lovaniensis</name>
    <name type="common">Amoeba</name>
    <dbReference type="NCBI Taxonomy" id="51637"/>
    <lineage>
        <taxon>Eukaryota</taxon>
        <taxon>Discoba</taxon>
        <taxon>Heterolobosea</taxon>
        <taxon>Tetramitia</taxon>
        <taxon>Eutetramitia</taxon>
        <taxon>Vahlkampfiidae</taxon>
        <taxon>Naegleria</taxon>
    </lineage>
</organism>
<gene>
    <name evidence="2" type="ORF">C9374_007547</name>
</gene>
<dbReference type="GO" id="GO:0016491">
    <property type="term" value="F:oxidoreductase activity"/>
    <property type="evidence" value="ECO:0007669"/>
    <property type="project" value="InterPro"/>
</dbReference>
<dbReference type="Gene3D" id="3.90.180.10">
    <property type="entry name" value="Medium-chain alcohol dehydrogenases, catalytic domain"/>
    <property type="match status" value="1"/>
</dbReference>
<dbReference type="Gene3D" id="3.40.50.720">
    <property type="entry name" value="NAD(P)-binding Rossmann-like Domain"/>
    <property type="match status" value="1"/>
</dbReference>
<dbReference type="PANTHER" id="PTHR11695:SF294">
    <property type="entry name" value="RETICULON-4-INTERACTING PROTEIN 1, MITOCHONDRIAL"/>
    <property type="match status" value="1"/>
</dbReference>
<dbReference type="SUPFAM" id="SSF51735">
    <property type="entry name" value="NAD(P)-binding Rossmann-fold domains"/>
    <property type="match status" value="1"/>
</dbReference>
<comment type="caution">
    <text evidence="2">The sequence shown here is derived from an EMBL/GenBank/DDBJ whole genome shotgun (WGS) entry which is preliminary data.</text>
</comment>
<keyword evidence="3" id="KW-1185">Reference proteome</keyword>
<dbReference type="RefSeq" id="XP_044546670.1">
    <property type="nucleotide sequence ID" value="XM_044697524.1"/>
</dbReference>
<dbReference type="SMART" id="SM00829">
    <property type="entry name" value="PKS_ER"/>
    <property type="match status" value="1"/>
</dbReference>
<protein>
    <recommendedName>
        <fullName evidence="1">Enoyl reductase (ER) domain-containing protein</fullName>
    </recommendedName>
</protein>
<dbReference type="CDD" id="cd05289">
    <property type="entry name" value="MDR_like_2"/>
    <property type="match status" value="1"/>
</dbReference>
<evidence type="ECO:0000313" key="2">
    <source>
        <dbReference type="EMBL" id="KAG2379408.1"/>
    </source>
</evidence>
<dbReference type="GeneID" id="68100001"/>
<dbReference type="InterPro" id="IPR020843">
    <property type="entry name" value="ER"/>
</dbReference>
<dbReference type="InterPro" id="IPR011032">
    <property type="entry name" value="GroES-like_sf"/>
</dbReference>